<evidence type="ECO:0000256" key="5">
    <source>
        <dbReference type="ARBA" id="ARBA00023136"/>
    </source>
</evidence>
<dbReference type="EMBL" id="CAJQZP010001679">
    <property type="protein sequence ID" value="CAG5058638.1"/>
    <property type="molecule type" value="Genomic_DNA"/>
</dbReference>
<evidence type="ECO:0000256" key="3">
    <source>
        <dbReference type="ARBA" id="ARBA00022692"/>
    </source>
</evidence>
<organism evidence="8 9">
    <name type="scientific">Parnassius apollo</name>
    <name type="common">Apollo butterfly</name>
    <name type="synonym">Papilio apollo</name>
    <dbReference type="NCBI Taxonomy" id="110799"/>
    <lineage>
        <taxon>Eukaryota</taxon>
        <taxon>Metazoa</taxon>
        <taxon>Ecdysozoa</taxon>
        <taxon>Arthropoda</taxon>
        <taxon>Hexapoda</taxon>
        <taxon>Insecta</taxon>
        <taxon>Pterygota</taxon>
        <taxon>Neoptera</taxon>
        <taxon>Endopterygota</taxon>
        <taxon>Lepidoptera</taxon>
        <taxon>Glossata</taxon>
        <taxon>Ditrysia</taxon>
        <taxon>Papilionoidea</taxon>
        <taxon>Papilionidae</taxon>
        <taxon>Parnassiinae</taxon>
        <taxon>Parnassini</taxon>
        <taxon>Parnassius</taxon>
        <taxon>Parnassius</taxon>
    </lineage>
</organism>
<dbReference type="Pfam" id="PF06783">
    <property type="entry name" value="UPF0239"/>
    <property type="match status" value="1"/>
</dbReference>
<evidence type="ECO:0000256" key="4">
    <source>
        <dbReference type="ARBA" id="ARBA00022989"/>
    </source>
</evidence>
<feature type="transmembrane region" description="Helical" evidence="7">
    <location>
        <begin position="21"/>
        <end position="44"/>
    </location>
</feature>
<keyword evidence="5 7" id="KW-0472">Membrane</keyword>
<evidence type="ECO:0000313" key="8">
    <source>
        <dbReference type="EMBL" id="CAG5058638.1"/>
    </source>
</evidence>
<dbReference type="InterPro" id="IPR009621">
    <property type="entry name" value="UPF0239"/>
</dbReference>
<dbReference type="OrthoDB" id="10040809at2759"/>
<gene>
    <name evidence="8" type="ORF">PAPOLLO_LOCUS27659</name>
</gene>
<feature type="compositionally biased region" description="Basic residues" evidence="6">
    <location>
        <begin position="78"/>
        <end position="88"/>
    </location>
</feature>
<comment type="subcellular location">
    <subcellularLocation>
        <location evidence="1">Membrane</location>
        <topology evidence="1">Single-pass membrane protein</topology>
    </subcellularLocation>
</comment>
<sequence>MNKIYKMIPNEIFAEDLMNTVIRYGLYIGAAFQLVCLLACVTITDEQCDPHPYEKAYTDSDECSSEQSSPGHRSSLLRARRQDKKKRR</sequence>
<dbReference type="GO" id="GO:0016020">
    <property type="term" value="C:membrane"/>
    <property type="evidence" value="ECO:0007669"/>
    <property type="project" value="UniProtKB-SubCell"/>
</dbReference>
<dbReference type="Proteomes" id="UP000691718">
    <property type="component" value="Unassembled WGS sequence"/>
</dbReference>
<feature type="region of interest" description="Disordered" evidence="6">
    <location>
        <begin position="55"/>
        <end position="88"/>
    </location>
</feature>
<dbReference type="PANTHER" id="PTHR14409:SF0">
    <property type="entry name" value="PROTEIN MANBAL"/>
    <property type="match status" value="1"/>
</dbReference>
<proteinExistence type="inferred from homology"/>
<name>A0A8S3YE70_PARAO</name>
<evidence type="ECO:0000256" key="1">
    <source>
        <dbReference type="ARBA" id="ARBA00004167"/>
    </source>
</evidence>
<dbReference type="PANTHER" id="PTHR14409">
    <property type="entry name" value="MANNOSIDASE, BETA A, LYSOSOMAL-LIKE, MANBAL PROTEIN"/>
    <property type="match status" value="1"/>
</dbReference>
<keyword evidence="9" id="KW-1185">Reference proteome</keyword>
<protein>
    <submittedName>
        <fullName evidence="8">(apollo) hypothetical protein</fullName>
    </submittedName>
</protein>
<evidence type="ECO:0000256" key="2">
    <source>
        <dbReference type="ARBA" id="ARBA00006839"/>
    </source>
</evidence>
<comment type="caution">
    <text evidence="8">The sequence shown here is derived from an EMBL/GenBank/DDBJ whole genome shotgun (WGS) entry which is preliminary data.</text>
</comment>
<keyword evidence="4 7" id="KW-1133">Transmembrane helix</keyword>
<dbReference type="AlphaFoldDB" id="A0A8S3YE70"/>
<comment type="similarity">
    <text evidence="2">Belongs to the UPF0239 family.</text>
</comment>
<evidence type="ECO:0000256" key="6">
    <source>
        <dbReference type="SAM" id="MobiDB-lite"/>
    </source>
</evidence>
<reference evidence="8" key="1">
    <citation type="submission" date="2021-04" db="EMBL/GenBank/DDBJ databases">
        <authorList>
            <person name="Tunstrom K."/>
        </authorList>
    </citation>
    <scope>NUCLEOTIDE SEQUENCE</scope>
</reference>
<evidence type="ECO:0000256" key="7">
    <source>
        <dbReference type="SAM" id="Phobius"/>
    </source>
</evidence>
<evidence type="ECO:0000313" key="9">
    <source>
        <dbReference type="Proteomes" id="UP000691718"/>
    </source>
</evidence>
<accession>A0A8S3YE70</accession>
<keyword evidence="3 7" id="KW-0812">Transmembrane</keyword>